<keyword evidence="1" id="KW-0805">Transcription regulation</keyword>
<dbReference type="PRINTS" id="PR00035">
    <property type="entry name" value="HTHGNTR"/>
</dbReference>
<dbReference type="CDD" id="cd07377">
    <property type="entry name" value="WHTH_GntR"/>
    <property type="match status" value="1"/>
</dbReference>
<dbReference type="InterPro" id="IPR000524">
    <property type="entry name" value="Tscrpt_reg_HTH_GntR"/>
</dbReference>
<sequence length="226" mass="25305">MNKIESGFGINRRYLHDEVADRMRALIQSGEMEPKERINEGELTERFGISRTPLREAIKILATEGLLELLPNRGARVASISESELEDVIEVIAGLEATAGDLACRTVSDDEIDGIQADHDAMLAAFKANDEVGYFRHNRLIHEAIMAAARNATLAGIYQSLSGRVQRSRYRAHQTQEQWRRAMSEHEEMIVHLRARNGAALGALLREHIRGKKGPIAANYVDHREA</sequence>
<evidence type="ECO:0000313" key="5">
    <source>
        <dbReference type="EMBL" id="MDQ0445826.1"/>
    </source>
</evidence>
<organism evidence="5 6">
    <name type="scientific">Methylobacterium aerolatum</name>
    <dbReference type="NCBI Taxonomy" id="418708"/>
    <lineage>
        <taxon>Bacteria</taxon>
        <taxon>Pseudomonadati</taxon>
        <taxon>Pseudomonadota</taxon>
        <taxon>Alphaproteobacteria</taxon>
        <taxon>Hyphomicrobiales</taxon>
        <taxon>Methylobacteriaceae</taxon>
        <taxon>Methylobacterium</taxon>
    </lineage>
</organism>
<dbReference type="Proteomes" id="UP001231124">
    <property type="component" value="Unassembled WGS sequence"/>
</dbReference>
<dbReference type="PANTHER" id="PTHR43537:SF50">
    <property type="entry name" value="TRANSCRIPTIONAL REGULATORY PROTEIN"/>
    <property type="match status" value="1"/>
</dbReference>
<dbReference type="SUPFAM" id="SSF48008">
    <property type="entry name" value="GntR ligand-binding domain-like"/>
    <property type="match status" value="1"/>
</dbReference>
<dbReference type="InterPro" id="IPR036390">
    <property type="entry name" value="WH_DNA-bd_sf"/>
</dbReference>
<dbReference type="PANTHER" id="PTHR43537">
    <property type="entry name" value="TRANSCRIPTIONAL REGULATOR, GNTR FAMILY"/>
    <property type="match status" value="1"/>
</dbReference>
<dbReference type="InterPro" id="IPR036388">
    <property type="entry name" value="WH-like_DNA-bd_sf"/>
</dbReference>
<keyword evidence="6" id="KW-1185">Reference proteome</keyword>
<dbReference type="InterPro" id="IPR008920">
    <property type="entry name" value="TF_FadR/GntR_C"/>
</dbReference>
<evidence type="ECO:0000313" key="6">
    <source>
        <dbReference type="Proteomes" id="UP001231124"/>
    </source>
</evidence>
<dbReference type="EMBL" id="JAUSVP010000001">
    <property type="protein sequence ID" value="MDQ0445826.1"/>
    <property type="molecule type" value="Genomic_DNA"/>
</dbReference>
<evidence type="ECO:0000256" key="3">
    <source>
        <dbReference type="ARBA" id="ARBA00023163"/>
    </source>
</evidence>
<dbReference type="Pfam" id="PF00392">
    <property type="entry name" value="GntR"/>
    <property type="match status" value="1"/>
</dbReference>
<dbReference type="PROSITE" id="PS50949">
    <property type="entry name" value="HTH_GNTR"/>
    <property type="match status" value="1"/>
</dbReference>
<feature type="domain" description="HTH gntR-type" evidence="4">
    <location>
        <begin position="13"/>
        <end position="80"/>
    </location>
</feature>
<dbReference type="SMART" id="SM00345">
    <property type="entry name" value="HTH_GNTR"/>
    <property type="match status" value="1"/>
</dbReference>
<comment type="caution">
    <text evidence="5">The sequence shown here is derived from an EMBL/GenBank/DDBJ whole genome shotgun (WGS) entry which is preliminary data.</text>
</comment>
<keyword evidence="3" id="KW-0804">Transcription</keyword>
<name>A0ABU0HWI2_9HYPH</name>
<proteinExistence type="predicted"/>
<dbReference type="RefSeq" id="WP_238204887.1">
    <property type="nucleotide sequence ID" value="NZ_BPQE01000020.1"/>
</dbReference>
<evidence type="ECO:0000259" key="4">
    <source>
        <dbReference type="PROSITE" id="PS50949"/>
    </source>
</evidence>
<protein>
    <submittedName>
        <fullName evidence="5">DNA-binding GntR family transcriptional regulator</fullName>
    </submittedName>
</protein>
<dbReference type="Gene3D" id="1.20.120.530">
    <property type="entry name" value="GntR ligand-binding domain-like"/>
    <property type="match status" value="1"/>
</dbReference>
<evidence type="ECO:0000256" key="1">
    <source>
        <dbReference type="ARBA" id="ARBA00023015"/>
    </source>
</evidence>
<dbReference type="SMART" id="SM00895">
    <property type="entry name" value="FCD"/>
    <property type="match status" value="1"/>
</dbReference>
<accession>A0ABU0HWI2</accession>
<evidence type="ECO:0000256" key="2">
    <source>
        <dbReference type="ARBA" id="ARBA00023125"/>
    </source>
</evidence>
<keyword evidence="2 5" id="KW-0238">DNA-binding</keyword>
<dbReference type="Gene3D" id="1.10.10.10">
    <property type="entry name" value="Winged helix-like DNA-binding domain superfamily/Winged helix DNA-binding domain"/>
    <property type="match status" value="1"/>
</dbReference>
<reference evidence="5 6" key="1">
    <citation type="submission" date="2023-07" db="EMBL/GenBank/DDBJ databases">
        <title>Genomic Encyclopedia of Type Strains, Phase IV (KMG-IV): sequencing the most valuable type-strain genomes for metagenomic binning, comparative biology and taxonomic classification.</title>
        <authorList>
            <person name="Goeker M."/>
        </authorList>
    </citation>
    <scope>NUCLEOTIDE SEQUENCE [LARGE SCALE GENOMIC DNA]</scope>
    <source>
        <strain evidence="5 6">DSM 19013</strain>
    </source>
</reference>
<dbReference type="SUPFAM" id="SSF46785">
    <property type="entry name" value="Winged helix' DNA-binding domain"/>
    <property type="match status" value="1"/>
</dbReference>
<dbReference type="Pfam" id="PF07729">
    <property type="entry name" value="FCD"/>
    <property type="match status" value="1"/>
</dbReference>
<dbReference type="InterPro" id="IPR011711">
    <property type="entry name" value="GntR_C"/>
</dbReference>
<gene>
    <name evidence="5" type="ORF">QO012_000304</name>
</gene>
<dbReference type="GO" id="GO:0003677">
    <property type="term" value="F:DNA binding"/>
    <property type="evidence" value="ECO:0007669"/>
    <property type="project" value="UniProtKB-KW"/>
</dbReference>